<reference evidence="2" key="1">
    <citation type="journal article" date="2022" name="Mol. Ecol. Resour.">
        <title>The genomes of chicory, endive, great burdock and yacon provide insights into Asteraceae palaeo-polyploidization history and plant inulin production.</title>
        <authorList>
            <person name="Fan W."/>
            <person name="Wang S."/>
            <person name="Wang H."/>
            <person name="Wang A."/>
            <person name="Jiang F."/>
            <person name="Liu H."/>
            <person name="Zhao H."/>
            <person name="Xu D."/>
            <person name="Zhang Y."/>
        </authorList>
    </citation>
    <scope>NUCLEOTIDE SEQUENCE [LARGE SCALE GENOMIC DNA]</scope>
    <source>
        <strain evidence="2">cv. Punajuju</strain>
    </source>
</reference>
<dbReference type="EMBL" id="CM042009">
    <property type="protein sequence ID" value="KAI3790784.1"/>
    <property type="molecule type" value="Genomic_DNA"/>
</dbReference>
<protein>
    <submittedName>
        <fullName evidence="1">Uncharacterized protein</fullName>
    </submittedName>
</protein>
<gene>
    <name evidence="1" type="ORF">L2E82_04085</name>
</gene>
<name>A0ACB9H4V4_CICIN</name>
<reference evidence="1 2" key="2">
    <citation type="journal article" date="2022" name="Mol. Ecol. Resour.">
        <title>The genomes of chicory, endive, great burdock and yacon provide insights into Asteraceae paleo-polyploidization history and plant inulin production.</title>
        <authorList>
            <person name="Fan W."/>
            <person name="Wang S."/>
            <person name="Wang H."/>
            <person name="Wang A."/>
            <person name="Jiang F."/>
            <person name="Liu H."/>
            <person name="Zhao H."/>
            <person name="Xu D."/>
            <person name="Zhang Y."/>
        </authorList>
    </citation>
    <scope>NUCLEOTIDE SEQUENCE [LARGE SCALE GENOMIC DNA]</scope>
    <source>
        <strain evidence="2">cv. Punajuju</strain>
        <tissue evidence="1">Leaves</tissue>
    </source>
</reference>
<proteinExistence type="predicted"/>
<sequence>MKERVERFLRQEEGTAAKEAYLKEAATSSTKPRDSHGEYPAFKQNAYRKGRKTRPFSNHFREDKRHRRANILTVMKKARTTKKPAERPRDKSKYCDFTSNTATTQSNVHS</sequence>
<evidence type="ECO:0000313" key="1">
    <source>
        <dbReference type="EMBL" id="KAI3790784.1"/>
    </source>
</evidence>
<evidence type="ECO:0000313" key="2">
    <source>
        <dbReference type="Proteomes" id="UP001055811"/>
    </source>
</evidence>
<accession>A0ACB9H4V4</accession>
<dbReference type="Proteomes" id="UP001055811">
    <property type="component" value="Linkage Group LG01"/>
</dbReference>
<organism evidence="1 2">
    <name type="scientific">Cichorium intybus</name>
    <name type="common">Chicory</name>
    <dbReference type="NCBI Taxonomy" id="13427"/>
    <lineage>
        <taxon>Eukaryota</taxon>
        <taxon>Viridiplantae</taxon>
        <taxon>Streptophyta</taxon>
        <taxon>Embryophyta</taxon>
        <taxon>Tracheophyta</taxon>
        <taxon>Spermatophyta</taxon>
        <taxon>Magnoliopsida</taxon>
        <taxon>eudicotyledons</taxon>
        <taxon>Gunneridae</taxon>
        <taxon>Pentapetalae</taxon>
        <taxon>asterids</taxon>
        <taxon>campanulids</taxon>
        <taxon>Asterales</taxon>
        <taxon>Asteraceae</taxon>
        <taxon>Cichorioideae</taxon>
        <taxon>Cichorieae</taxon>
        <taxon>Cichoriinae</taxon>
        <taxon>Cichorium</taxon>
    </lineage>
</organism>
<comment type="caution">
    <text evidence="1">The sequence shown here is derived from an EMBL/GenBank/DDBJ whole genome shotgun (WGS) entry which is preliminary data.</text>
</comment>
<keyword evidence="2" id="KW-1185">Reference proteome</keyword>